<evidence type="ECO:0000313" key="2">
    <source>
        <dbReference type="Proteomes" id="UP000016666"/>
    </source>
</evidence>
<reference evidence="1" key="3">
    <citation type="submission" date="2025-09" db="UniProtKB">
        <authorList>
            <consortium name="Ensembl"/>
        </authorList>
    </citation>
    <scope>IDENTIFICATION</scope>
</reference>
<reference evidence="1 2" key="1">
    <citation type="submission" date="2017-10" db="EMBL/GenBank/DDBJ databases">
        <title>A new Pekin duck reference genome.</title>
        <authorList>
            <person name="Hou Z.-C."/>
            <person name="Zhou Z.-K."/>
            <person name="Zhu F."/>
            <person name="Hou S.-S."/>
        </authorList>
    </citation>
    <scope>NUCLEOTIDE SEQUENCE [LARGE SCALE GENOMIC DNA]</scope>
</reference>
<reference evidence="1" key="2">
    <citation type="submission" date="2025-08" db="UniProtKB">
        <authorList>
            <consortium name="Ensembl"/>
        </authorList>
    </citation>
    <scope>IDENTIFICATION</scope>
</reference>
<accession>A0A493T0U0</accession>
<dbReference type="Proteomes" id="UP000016666">
    <property type="component" value="Chromosome 5"/>
</dbReference>
<dbReference type="AlphaFoldDB" id="A0A493T0U0"/>
<evidence type="ECO:0000313" key="1">
    <source>
        <dbReference type="Ensembl" id="ENSAPLP00000019285.1"/>
    </source>
</evidence>
<sequence length="78" mass="8145">MASDFWPRGSLGCSSTCPPSVARSCLPQKPFQLRAPLCSCSVTHTRCLLSGRGTTPSPCPTCLSKANPRTATASFSLG</sequence>
<organism evidence="1 2">
    <name type="scientific">Anas platyrhynchos platyrhynchos</name>
    <name type="common">Northern mallard</name>
    <dbReference type="NCBI Taxonomy" id="8840"/>
    <lineage>
        <taxon>Eukaryota</taxon>
        <taxon>Metazoa</taxon>
        <taxon>Chordata</taxon>
        <taxon>Craniata</taxon>
        <taxon>Vertebrata</taxon>
        <taxon>Euteleostomi</taxon>
        <taxon>Archelosauria</taxon>
        <taxon>Archosauria</taxon>
        <taxon>Dinosauria</taxon>
        <taxon>Saurischia</taxon>
        <taxon>Theropoda</taxon>
        <taxon>Coelurosauria</taxon>
        <taxon>Aves</taxon>
        <taxon>Neognathae</taxon>
        <taxon>Galloanserae</taxon>
        <taxon>Anseriformes</taxon>
        <taxon>Anatidae</taxon>
        <taxon>Anatinae</taxon>
        <taxon>Anas</taxon>
    </lineage>
</organism>
<keyword evidence="2" id="KW-1185">Reference proteome</keyword>
<dbReference type="Ensembl" id="ENSAPLT00000025393.1">
    <property type="protein sequence ID" value="ENSAPLP00000019285.1"/>
    <property type="gene ID" value="ENSAPLG00000019480.1"/>
</dbReference>
<name>A0A493T0U0_ANAPP</name>
<proteinExistence type="predicted"/>
<protein>
    <submittedName>
        <fullName evidence="1">Uncharacterized protein</fullName>
    </submittedName>
</protein>